<keyword evidence="4" id="KW-1185">Reference proteome</keyword>
<gene>
    <name evidence="3" type="ORF">E2562_015475</name>
</gene>
<dbReference type="EMBL" id="SPHZ02000011">
    <property type="protein sequence ID" value="KAF0892413.1"/>
    <property type="molecule type" value="Genomic_DNA"/>
</dbReference>
<feature type="signal peptide" evidence="1">
    <location>
        <begin position="1"/>
        <end position="27"/>
    </location>
</feature>
<dbReference type="PANTHER" id="PTHR42678">
    <property type="entry name" value="AMIDASE"/>
    <property type="match status" value="1"/>
</dbReference>
<dbReference type="PANTHER" id="PTHR42678:SF26">
    <property type="entry name" value="OS04G0183500 PROTEIN"/>
    <property type="match status" value="1"/>
</dbReference>
<accession>A0A6G1BYG5</accession>
<proteinExistence type="predicted"/>
<feature type="domain" description="Amidase" evidence="2">
    <location>
        <begin position="52"/>
        <end position="160"/>
    </location>
</feature>
<evidence type="ECO:0000313" key="4">
    <source>
        <dbReference type="Proteomes" id="UP000479710"/>
    </source>
</evidence>
<dbReference type="Proteomes" id="UP000479710">
    <property type="component" value="Unassembled WGS sequence"/>
</dbReference>
<keyword evidence="1" id="KW-0732">Signal</keyword>
<name>A0A6G1BYG5_9ORYZ</name>
<evidence type="ECO:0000256" key="1">
    <source>
        <dbReference type="SAM" id="SignalP"/>
    </source>
</evidence>
<protein>
    <recommendedName>
        <fullName evidence="2">Amidase domain-containing protein</fullName>
    </recommendedName>
</protein>
<dbReference type="SUPFAM" id="SSF75304">
    <property type="entry name" value="Amidase signature (AS) enzymes"/>
    <property type="match status" value="1"/>
</dbReference>
<dbReference type="InterPro" id="IPR023631">
    <property type="entry name" value="Amidase_dom"/>
</dbReference>
<evidence type="ECO:0000259" key="2">
    <source>
        <dbReference type="Pfam" id="PF01425"/>
    </source>
</evidence>
<dbReference type="Pfam" id="PF01425">
    <property type="entry name" value="Amidase"/>
    <property type="match status" value="1"/>
</dbReference>
<sequence>MAQPRLPQTAAIMALAAAFCCCSGSTGFDFHEATVDAIQLGFKNGSLTSTALVRFYQDQITRLNPLLHAVIEVNPDALAQAARADDERLSGSSRGRVRPLHGVPVLLKDNIATHDRLNTTAGSLALLGSVVRRDAGVAARLRAAGAVILGKANPSEWSNFRPVNSGWSARGGQTLVSITATTQCSLLLLSYSSMV</sequence>
<dbReference type="AlphaFoldDB" id="A0A6G1BYG5"/>
<dbReference type="Gene3D" id="3.90.1300.10">
    <property type="entry name" value="Amidase signature (AS) domain"/>
    <property type="match status" value="1"/>
</dbReference>
<evidence type="ECO:0000313" key="3">
    <source>
        <dbReference type="EMBL" id="KAF0892413.1"/>
    </source>
</evidence>
<organism evidence="3 4">
    <name type="scientific">Oryza meyeriana var. granulata</name>
    <dbReference type="NCBI Taxonomy" id="110450"/>
    <lineage>
        <taxon>Eukaryota</taxon>
        <taxon>Viridiplantae</taxon>
        <taxon>Streptophyta</taxon>
        <taxon>Embryophyta</taxon>
        <taxon>Tracheophyta</taxon>
        <taxon>Spermatophyta</taxon>
        <taxon>Magnoliopsida</taxon>
        <taxon>Liliopsida</taxon>
        <taxon>Poales</taxon>
        <taxon>Poaceae</taxon>
        <taxon>BOP clade</taxon>
        <taxon>Oryzoideae</taxon>
        <taxon>Oryzeae</taxon>
        <taxon>Oryzinae</taxon>
        <taxon>Oryza</taxon>
        <taxon>Oryza meyeriana</taxon>
    </lineage>
</organism>
<reference evidence="3 4" key="1">
    <citation type="submission" date="2019-11" db="EMBL/GenBank/DDBJ databases">
        <title>Whole genome sequence of Oryza granulata.</title>
        <authorList>
            <person name="Li W."/>
        </authorList>
    </citation>
    <scope>NUCLEOTIDE SEQUENCE [LARGE SCALE GENOMIC DNA]</scope>
    <source>
        <strain evidence="4">cv. Menghai</strain>
        <tissue evidence="3">Leaf</tissue>
    </source>
</reference>
<dbReference type="InterPro" id="IPR036928">
    <property type="entry name" value="AS_sf"/>
</dbReference>
<dbReference type="OrthoDB" id="566138at2759"/>
<comment type="caution">
    <text evidence="3">The sequence shown here is derived from an EMBL/GenBank/DDBJ whole genome shotgun (WGS) entry which is preliminary data.</text>
</comment>
<feature type="chain" id="PRO_5026012667" description="Amidase domain-containing protein" evidence="1">
    <location>
        <begin position="28"/>
        <end position="195"/>
    </location>
</feature>